<reference evidence="3" key="1">
    <citation type="journal article" date="2020" name="G3 (Bethesda)">
        <title>High-Quality Assemblies for Three Invasive Social Wasps from the &lt;i&gt;Vespula&lt;/i&gt; Genus.</title>
        <authorList>
            <person name="Harrop T.W.R."/>
            <person name="Guhlin J."/>
            <person name="McLaughlin G.M."/>
            <person name="Permina E."/>
            <person name="Stockwell P."/>
            <person name="Gilligan J."/>
            <person name="Le Lec M.F."/>
            <person name="Gruber M.A.M."/>
            <person name="Quinn O."/>
            <person name="Lovegrove M."/>
            <person name="Duncan E.J."/>
            <person name="Remnant E.J."/>
            <person name="Van Eeckhoven J."/>
            <person name="Graham B."/>
            <person name="Knapp R.A."/>
            <person name="Langford K.W."/>
            <person name="Kronenberg Z."/>
            <person name="Press M.O."/>
            <person name="Eacker S.M."/>
            <person name="Wilson-Rankin E.E."/>
            <person name="Purcell J."/>
            <person name="Lester P.J."/>
            <person name="Dearden P.K."/>
        </authorList>
    </citation>
    <scope>NUCLEOTIDE SEQUENCE</scope>
    <source>
        <strain evidence="3">Volc-1</strain>
    </source>
</reference>
<sequence length="317" mass="36394">MRFTSFRDLTSPFGGSNIIALDLNGPLIRYETKCRQSQKIRKVLLSIADPWDDKVASVNPIGLAKRRGVSLSILPSHSQDENFLQDWPIISGSTRTPSPWYKPSAKSYTEIGTQTRSEKDNHSSNFWNSRERYLHYSLGFYSRKFRCRISIEKVGESLENQGETSRRSESIESKARTTRNGGFERLPLSARDDNRLINGKQEISCYDCYDDDDDGGDGDGDGDDVSLGVRVRFEKEKSRNRFFGVRPRHSEYANVNESQCIDHEKSIVEPEFAAIKLQFKEGNARDVEKENQRSSRNIERSETEIVQRLVESRSRNF</sequence>
<evidence type="ECO:0000313" key="3">
    <source>
        <dbReference type="EMBL" id="KAF7438996.1"/>
    </source>
</evidence>
<keyword evidence="1" id="KW-0175">Coiled coil</keyword>
<feature type="compositionally biased region" description="Basic and acidic residues" evidence="2">
    <location>
        <begin position="164"/>
        <end position="175"/>
    </location>
</feature>
<comment type="caution">
    <text evidence="3">The sequence shown here is derived from an EMBL/GenBank/DDBJ whole genome shotgun (WGS) entry which is preliminary data.</text>
</comment>
<feature type="coiled-coil region" evidence="1">
    <location>
        <begin position="277"/>
        <end position="304"/>
    </location>
</feature>
<evidence type="ECO:0000313" key="4">
    <source>
        <dbReference type="Proteomes" id="UP000600918"/>
    </source>
</evidence>
<keyword evidence="4" id="KW-1185">Reference proteome</keyword>
<feature type="region of interest" description="Disordered" evidence="2">
    <location>
        <begin position="157"/>
        <end position="185"/>
    </location>
</feature>
<evidence type="ECO:0000256" key="1">
    <source>
        <dbReference type="SAM" id="Coils"/>
    </source>
</evidence>
<gene>
    <name evidence="3" type="ORF">H0235_001387</name>
</gene>
<evidence type="ECO:0000256" key="2">
    <source>
        <dbReference type="SAM" id="MobiDB-lite"/>
    </source>
</evidence>
<organism evidence="3 4">
    <name type="scientific">Vespula pensylvanica</name>
    <name type="common">Western yellow jacket</name>
    <name type="synonym">Wasp</name>
    <dbReference type="NCBI Taxonomy" id="30213"/>
    <lineage>
        <taxon>Eukaryota</taxon>
        <taxon>Metazoa</taxon>
        <taxon>Ecdysozoa</taxon>
        <taxon>Arthropoda</taxon>
        <taxon>Hexapoda</taxon>
        <taxon>Insecta</taxon>
        <taxon>Pterygota</taxon>
        <taxon>Neoptera</taxon>
        <taxon>Endopterygota</taxon>
        <taxon>Hymenoptera</taxon>
        <taxon>Apocrita</taxon>
        <taxon>Aculeata</taxon>
        <taxon>Vespoidea</taxon>
        <taxon>Vespidae</taxon>
        <taxon>Vespinae</taxon>
        <taxon>Vespula</taxon>
    </lineage>
</organism>
<dbReference type="AlphaFoldDB" id="A0A834UGR3"/>
<proteinExistence type="predicted"/>
<protein>
    <submittedName>
        <fullName evidence="3">Uncharacterized protein</fullName>
    </submittedName>
</protein>
<dbReference type="EMBL" id="JACSDY010000001">
    <property type="protein sequence ID" value="KAF7438996.1"/>
    <property type="molecule type" value="Genomic_DNA"/>
</dbReference>
<dbReference type="Proteomes" id="UP000600918">
    <property type="component" value="Unassembled WGS sequence"/>
</dbReference>
<name>A0A834UGR3_VESPE</name>
<accession>A0A834UGR3</accession>